<evidence type="ECO:0000256" key="1">
    <source>
        <dbReference type="ARBA" id="ARBA00000085"/>
    </source>
</evidence>
<evidence type="ECO:0000256" key="2">
    <source>
        <dbReference type="ARBA" id="ARBA00012438"/>
    </source>
</evidence>
<dbReference type="Proteomes" id="UP000193427">
    <property type="component" value="Chromosome"/>
</dbReference>
<evidence type="ECO:0000313" key="9">
    <source>
        <dbReference type="Proteomes" id="UP000193427"/>
    </source>
</evidence>
<keyword evidence="4 8" id="KW-0418">Kinase</keyword>
<evidence type="ECO:0000256" key="4">
    <source>
        <dbReference type="ARBA" id="ARBA00022777"/>
    </source>
</evidence>
<keyword evidence="7" id="KW-0472">Membrane</keyword>
<sequence>MDSSPRPHGAPADTHSTRRRRNSSPDSLLDSRLIEQTLGRVEHLARWMGWRLRLLVVAALLGCLGVLLFSRWMANTPELAAEWRTNAVGQLILASTTDPALRPHVGRVLVSLGRPGRPPLTADSLAIAPSARWIIDDIDRARQQHVHGQIDILLNQPSVRLTFAGGTVVDVEPHPRGLASLGALYWLLMALALVVYMVGMVVVLASPSMRTLLYAAMCSSQAGNLVFIAAESTIVLGLPGHLSQLELPLRVAFDLVTCAAIVHAAALHPRKVPGFRPIAVCAWAAMGLLGVAAISGHLPEGWWWLQGAVAVMGIVTVALLVWSYRLLRHPFAIVMRRFGLMAVSTWILLTCAVALASADRVPSVQLQVAEIGPVIWYVFLASLLLLMPFLSKSQQVMREFSLLAAISTVATSLDLLFVAVFSFGQFASVTLALFLSLGLYAGTRQWILNRVLSRNMLTTERMFEKLYRIAREVEAHPDRTSTLLVQLLQELFEPLEAVVVEKRSPTVRVVSDGSTLMLPVPALTDKQASAPTSIVLRFANRGQRLFTSDDARLTDRIVEQLCRAVAFDRAVEQGRSEERLRIAQDLHDDIGARLLTLMYKAQSPEMEDYVRHTLQDLKTLTRGLAAPNHPLSHAEGEWKADLTQRLTAAQIQLGWNLTFDRDVSLTVVQWSGLTRVLRELVSNAIAHAGATVLDIEFHLADDRLDLSVTDNGHGRNPRAWAHGLGLGGVRKRVKQLGGEVEWREVMPRGICCQVVIPRLSERP</sequence>
<dbReference type="InterPro" id="IPR003594">
    <property type="entry name" value="HATPase_dom"/>
</dbReference>
<feature type="transmembrane region" description="Helical" evidence="7">
    <location>
        <begin position="212"/>
        <end position="235"/>
    </location>
</feature>
<keyword evidence="7" id="KW-0812">Transmembrane</keyword>
<keyword evidence="9" id="KW-1185">Reference proteome</keyword>
<dbReference type="KEGG" id="rgu:A4W93_16340"/>
<feature type="region of interest" description="Disordered" evidence="6">
    <location>
        <begin position="1"/>
        <end position="27"/>
    </location>
</feature>
<name>A0A1W6LAM7_9BURK</name>
<dbReference type="Pfam" id="PF02518">
    <property type="entry name" value="HATPase_c"/>
    <property type="match status" value="1"/>
</dbReference>
<dbReference type="InterPro" id="IPR036890">
    <property type="entry name" value="HATPase_C_sf"/>
</dbReference>
<dbReference type="RefSeq" id="WP_085751631.1">
    <property type="nucleotide sequence ID" value="NZ_BSPR01000013.1"/>
</dbReference>
<keyword evidence="7" id="KW-1133">Transmembrane helix</keyword>
<dbReference type="PROSITE" id="PS50109">
    <property type="entry name" value="HIS_KIN"/>
    <property type="match status" value="1"/>
</dbReference>
<feature type="transmembrane region" description="Helical" evidence="7">
    <location>
        <begin position="304"/>
        <end position="326"/>
    </location>
</feature>
<dbReference type="OrthoDB" id="8697484at2"/>
<dbReference type="Gene3D" id="3.30.565.10">
    <property type="entry name" value="Histidine kinase-like ATPase, C-terminal domain"/>
    <property type="match status" value="1"/>
</dbReference>
<organism evidence="8 9">
    <name type="scientific">Piscinibacter gummiphilus</name>
    <dbReference type="NCBI Taxonomy" id="946333"/>
    <lineage>
        <taxon>Bacteria</taxon>
        <taxon>Pseudomonadati</taxon>
        <taxon>Pseudomonadota</taxon>
        <taxon>Betaproteobacteria</taxon>
        <taxon>Burkholderiales</taxon>
        <taxon>Sphaerotilaceae</taxon>
        <taxon>Piscinibacter</taxon>
    </lineage>
</organism>
<protein>
    <recommendedName>
        <fullName evidence="2">histidine kinase</fullName>
        <ecNumber evidence="2">2.7.13.3</ecNumber>
    </recommendedName>
</protein>
<dbReference type="InterPro" id="IPR005467">
    <property type="entry name" value="His_kinase_dom"/>
</dbReference>
<feature type="transmembrane region" description="Helical" evidence="7">
    <location>
        <begin position="338"/>
        <end position="358"/>
    </location>
</feature>
<dbReference type="STRING" id="946333.A4W93_16340"/>
<dbReference type="GO" id="GO:0004673">
    <property type="term" value="F:protein histidine kinase activity"/>
    <property type="evidence" value="ECO:0007669"/>
    <property type="project" value="UniProtKB-EC"/>
</dbReference>
<feature type="transmembrane region" description="Helical" evidence="7">
    <location>
        <begin position="402"/>
        <end position="423"/>
    </location>
</feature>
<keyword evidence="5" id="KW-0902">Two-component regulatory system</keyword>
<dbReference type="SMART" id="SM00387">
    <property type="entry name" value="HATPase_c"/>
    <property type="match status" value="1"/>
</dbReference>
<dbReference type="AlphaFoldDB" id="A0A1W6LAM7"/>
<evidence type="ECO:0000256" key="5">
    <source>
        <dbReference type="ARBA" id="ARBA00023012"/>
    </source>
</evidence>
<dbReference type="PANTHER" id="PTHR24421:SF10">
    <property type="entry name" value="NITRATE_NITRITE SENSOR PROTEIN NARQ"/>
    <property type="match status" value="1"/>
</dbReference>
<feature type="transmembrane region" description="Helical" evidence="7">
    <location>
        <begin position="278"/>
        <end position="298"/>
    </location>
</feature>
<dbReference type="PANTHER" id="PTHR24421">
    <property type="entry name" value="NITRATE/NITRITE SENSOR PROTEIN NARX-RELATED"/>
    <property type="match status" value="1"/>
</dbReference>
<reference evidence="8 9" key="1">
    <citation type="submission" date="2016-04" db="EMBL/GenBank/DDBJ databases">
        <title>Complete genome sequence of natural rubber-degrading, novel Gram-negative bacterium, Rhizobacter gummiphilus strain NS21.</title>
        <authorList>
            <person name="Tabata M."/>
            <person name="Kasai D."/>
            <person name="Fukuda M."/>
        </authorList>
    </citation>
    <scope>NUCLEOTIDE SEQUENCE [LARGE SCALE GENOMIC DNA]</scope>
    <source>
        <strain evidence="8 9">NS21</strain>
    </source>
</reference>
<dbReference type="SUPFAM" id="SSF55874">
    <property type="entry name" value="ATPase domain of HSP90 chaperone/DNA topoisomerase II/histidine kinase"/>
    <property type="match status" value="1"/>
</dbReference>
<evidence type="ECO:0000256" key="3">
    <source>
        <dbReference type="ARBA" id="ARBA00022679"/>
    </source>
</evidence>
<evidence type="ECO:0000256" key="7">
    <source>
        <dbReference type="SAM" id="Phobius"/>
    </source>
</evidence>
<feature type="transmembrane region" description="Helical" evidence="7">
    <location>
        <begin position="429"/>
        <end position="447"/>
    </location>
</feature>
<dbReference type="EC" id="2.7.13.3" evidence="2"/>
<dbReference type="GO" id="GO:0000160">
    <property type="term" value="P:phosphorelay signal transduction system"/>
    <property type="evidence" value="ECO:0007669"/>
    <property type="project" value="UniProtKB-KW"/>
</dbReference>
<feature type="transmembrane region" description="Helical" evidence="7">
    <location>
        <begin position="247"/>
        <end position="266"/>
    </location>
</feature>
<accession>A0A1W6LAM7</accession>
<evidence type="ECO:0000256" key="6">
    <source>
        <dbReference type="SAM" id="MobiDB-lite"/>
    </source>
</evidence>
<comment type="catalytic activity">
    <reaction evidence="1">
        <text>ATP + protein L-histidine = ADP + protein N-phospho-L-histidine.</text>
        <dbReference type="EC" id="2.7.13.3"/>
    </reaction>
</comment>
<dbReference type="EMBL" id="CP015118">
    <property type="protein sequence ID" value="ARN21339.1"/>
    <property type="molecule type" value="Genomic_DNA"/>
</dbReference>
<feature type="transmembrane region" description="Helical" evidence="7">
    <location>
        <begin position="54"/>
        <end position="74"/>
    </location>
</feature>
<dbReference type="Gene3D" id="1.20.5.1930">
    <property type="match status" value="1"/>
</dbReference>
<dbReference type="InterPro" id="IPR050482">
    <property type="entry name" value="Sensor_HK_TwoCompSys"/>
</dbReference>
<gene>
    <name evidence="8" type="ORF">A4W93_16340</name>
</gene>
<evidence type="ECO:0000313" key="8">
    <source>
        <dbReference type="EMBL" id="ARN21339.1"/>
    </source>
</evidence>
<feature type="transmembrane region" description="Helical" evidence="7">
    <location>
        <begin position="374"/>
        <end position="390"/>
    </location>
</feature>
<proteinExistence type="predicted"/>
<dbReference type="CDD" id="cd16917">
    <property type="entry name" value="HATPase_UhpB-NarQ-NarX-like"/>
    <property type="match status" value="1"/>
</dbReference>
<keyword evidence="3" id="KW-0808">Transferase</keyword>
<feature type="transmembrane region" description="Helical" evidence="7">
    <location>
        <begin position="183"/>
        <end position="205"/>
    </location>
</feature>